<evidence type="ECO:0000259" key="1">
    <source>
        <dbReference type="PROSITE" id="PS51340"/>
    </source>
</evidence>
<dbReference type="EMBL" id="FQWY01000002">
    <property type="protein sequence ID" value="SHG38741.1"/>
    <property type="molecule type" value="Genomic_DNA"/>
</dbReference>
<dbReference type="RefSeq" id="WP_073088827.1">
    <property type="nucleotide sequence ID" value="NZ_FQWY01000002.1"/>
</dbReference>
<dbReference type="SUPFAM" id="SSF50800">
    <property type="entry name" value="PK beta-barrel domain-like"/>
    <property type="match status" value="1"/>
</dbReference>
<dbReference type="InterPro" id="IPR011037">
    <property type="entry name" value="Pyrv_Knase-like_insert_dom_sf"/>
</dbReference>
<dbReference type="Gene3D" id="2.40.33.20">
    <property type="entry name" value="PK beta-barrel domain-like"/>
    <property type="match status" value="1"/>
</dbReference>
<protein>
    <submittedName>
        <fullName evidence="2">MOSC domain-containing protein</fullName>
    </submittedName>
</protein>
<dbReference type="Pfam" id="PF03473">
    <property type="entry name" value="MOSC"/>
    <property type="match status" value="1"/>
</dbReference>
<proteinExistence type="predicted"/>
<dbReference type="Proteomes" id="UP000242329">
    <property type="component" value="Unassembled WGS sequence"/>
</dbReference>
<dbReference type="PANTHER" id="PTHR36930:SF1">
    <property type="entry name" value="MOSC DOMAIN-CONTAINING PROTEIN"/>
    <property type="match status" value="1"/>
</dbReference>
<dbReference type="GO" id="GO:0030151">
    <property type="term" value="F:molybdenum ion binding"/>
    <property type="evidence" value="ECO:0007669"/>
    <property type="project" value="InterPro"/>
</dbReference>
<gene>
    <name evidence="2" type="ORF">SAMN02745221_00078</name>
</gene>
<feature type="domain" description="MOSC" evidence="1">
    <location>
        <begin position="20"/>
        <end position="146"/>
    </location>
</feature>
<dbReference type="InterPro" id="IPR052716">
    <property type="entry name" value="MOSC_domain"/>
</dbReference>
<reference evidence="3" key="1">
    <citation type="submission" date="2016-11" db="EMBL/GenBank/DDBJ databases">
        <authorList>
            <person name="Varghese N."/>
            <person name="Submissions S."/>
        </authorList>
    </citation>
    <scope>NUCLEOTIDE SEQUENCE [LARGE SCALE GENOMIC DNA]</scope>
    <source>
        <strain evidence="3">DSM 11003</strain>
    </source>
</reference>
<dbReference type="InterPro" id="IPR005302">
    <property type="entry name" value="MoCF_Sase_C"/>
</dbReference>
<dbReference type="GO" id="GO:0030170">
    <property type="term" value="F:pyridoxal phosphate binding"/>
    <property type="evidence" value="ECO:0007669"/>
    <property type="project" value="InterPro"/>
</dbReference>
<keyword evidence="3" id="KW-1185">Reference proteome</keyword>
<name>A0A1M5JE05_9FIRM</name>
<dbReference type="PROSITE" id="PS51340">
    <property type="entry name" value="MOSC"/>
    <property type="match status" value="1"/>
</dbReference>
<dbReference type="STRING" id="1123382.SAMN02745221_00078"/>
<dbReference type="AlphaFoldDB" id="A0A1M5JE05"/>
<sequence length="146" mass="15850">MQGGILYSISISPERGQLKKEVPEARVIENFGIENDGHAGDWDRQVTCLNKASVDRVNKEYGLNVGPGGFAENLLIEGIDLVSIGVGGMLKIGEDVILKVMQIGKEDHPSIVTRTYGGITLLPYEGLFCRVVKGGIIRRGDKVEVL</sequence>
<organism evidence="2 3">
    <name type="scientific">Thermosyntropha lipolytica DSM 11003</name>
    <dbReference type="NCBI Taxonomy" id="1123382"/>
    <lineage>
        <taxon>Bacteria</taxon>
        <taxon>Bacillati</taxon>
        <taxon>Bacillota</taxon>
        <taxon>Clostridia</taxon>
        <taxon>Eubacteriales</taxon>
        <taxon>Syntrophomonadaceae</taxon>
        <taxon>Thermosyntropha</taxon>
    </lineage>
</organism>
<dbReference type="GO" id="GO:0003824">
    <property type="term" value="F:catalytic activity"/>
    <property type="evidence" value="ECO:0007669"/>
    <property type="project" value="InterPro"/>
</dbReference>
<evidence type="ECO:0000313" key="2">
    <source>
        <dbReference type="EMBL" id="SHG38741.1"/>
    </source>
</evidence>
<accession>A0A1M5JE05</accession>
<dbReference type="PANTHER" id="PTHR36930">
    <property type="entry name" value="METAL-SULFUR CLUSTER BIOSYNTHESIS PROTEINS YUAD-RELATED"/>
    <property type="match status" value="1"/>
</dbReference>
<dbReference type="OrthoDB" id="9794429at2"/>
<evidence type="ECO:0000313" key="3">
    <source>
        <dbReference type="Proteomes" id="UP000242329"/>
    </source>
</evidence>